<evidence type="ECO:0000313" key="11">
    <source>
        <dbReference type="EMBL" id="MEE1885057.1"/>
    </source>
</evidence>
<gene>
    <name evidence="11" type="primary">lpxB</name>
    <name evidence="11" type="ORF">VRU49_06430</name>
</gene>
<evidence type="ECO:0000256" key="3">
    <source>
        <dbReference type="ARBA" id="ARBA00020902"/>
    </source>
</evidence>
<protein>
    <recommendedName>
        <fullName evidence="3 10">Lipid-A-disaccharide synthase</fullName>
        <ecNumber evidence="2 10">2.4.1.182</ecNumber>
    </recommendedName>
</protein>
<comment type="catalytic activity">
    <reaction evidence="9">
        <text>a lipid X + a UDP-2-N,3-O-bis[(3R)-3-hydroxyacyl]-alpha-D-glucosamine = a lipid A disaccharide + UDP + H(+)</text>
        <dbReference type="Rhea" id="RHEA:67828"/>
        <dbReference type="ChEBI" id="CHEBI:15378"/>
        <dbReference type="ChEBI" id="CHEBI:58223"/>
        <dbReference type="ChEBI" id="CHEBI:137748"/>
        <dbReference type="ChEBI" id="CHEBI:176338"/>
        <dbReference type="ChEBI" id="CHEBI:176343"/>
        <dbReference type="EC" id="2.4.1.182"/>
    </reaction>
</comment>
<accession>A0ABU7H174</accession>
<keyword evidence="5" id="KW-0441">Lipid A biosynthesis</keyword>
<name>A0ABU7H174_9SPHI</name>
<organism evidence="11 12">
    <name type="scientific">Pedobacter flavus</name>
    <dbReference type="NCBI Taxonomy" id="3113906"/>
    <lineage>
        <taxon>Bacteria</taxon>
        <taxon>Pseudomonadati</taxon>
        <taxon>Bacteroidota</taxon>
        <taxon>Sphingobacteriia</taxon>
        <taxon>Sphingobacteriales</taxon>
        <taxon>Sphingobacteriaceae</taxon>
        <taxon>Pedobacter</taxon>
    </lineage>
</organism>
<evidence type="ECO:0000256" key="1">
    <source>
        <dbReference type="ARBA" id="ARBA00002056"/>
    </source>
</evidence>
<dbReference type="GO" id="GO:0008915">
    <property type="term" value="F:lipid-A-disaccharide synthase activity"/>
    <property type="evidence" value="ECO:0007669"/>
    <property type="project" value="UniProtKB-EC"/>
</dbReference>
<evidence type="ECO:0000256" key="10">
    <source>
        <dbReference type="NCBIfam" id="TIGR00215"/>
    </source>
</evidence>
<keyword evidence="7 11" id="KW-0808">Transferase</keyword>
<dbReference type="Pfam" id="PF02684">
    <property type="entry name" value="LpxB"/>
    <property type="match status" value="1"/>
</dbReference>
<reference evidence="11 12" key="1">
    <citation type="submission" date="2024-01" db="EMBL/GenBank/DDBJ databases">
        <title>Pedobacter sp. nov., isolated from oil-contaminated soil.</title>
        <authorList>
            <person name="Le N.T.T."/>
        </authorList>
    </citation>
    <scope>NUCLEOTIDE SEQUENCE [LARGE SCALE GENOMIC DNA]</scope>
    <source>
        <strain evidence="11 12">VNH31</strain>
    </source>
</reference>
<evidence type="ECO:0000256" key="7">
    <source>
        <dbReference type="ARBA" id="ARBA00022679"/>
    </source>
</evidence>
<keyword evidence="12" id="KW-1185">Reference proteome</keyword>
<dbReference type="InterPro" id="IPR003835">
    <property type="entry name" value="Glyco_trans_19"/>
</dbReference>
<evidence type="ECO:0000256" key="8">
    <source>
        <dbReference type="ARBA" id="ARBA00023098"/>
    </source>
</evidence>
<keyword evidence="6 11" id="KW-0328">Glycosyltransferase</keyword>
<comment type="caution">
    <text evidence="11">The sequence shown here is derived from an EMBL/GenBank/DDBJ whole genome shotgun (WGS) entry which is preliminary data.</text>
</comment>
<evidence type="ECO:0000256" key="5">
    <source>
        <dbReference type="ARBA" id="ARBA00022556"/>
    </source>
</evidence>
<comment type="function">
    <text evidence="1">Condensation of UDP-2,3-diacylglucosamine and 2,3-diacylglucosamine-1-phosphate to form lipid A disaccharide, a precursor of lipid A, a phosphorylated glycolipid that anchors the lipopolysaccharide to the outer membrane of the cell.</text>
</comment>
<evidence type="ECO:0000256" key="2">
    <source>
        <dbReference type="ARBA" id="ARBA00012687"/>
    </source>
</evidence>
<evidence type="ECO:0000313" key="12">
    <source>
        <dbReference type="Proteomes" id="UP001337681"/>
    </source>
</evidence>
<evidence type="ECO:0000256" key="6">
    <source>
        <dbReference type="ARBA" id="ARBA00022676"/>
    </source>
</evidence>
<proteinExistence type="predicted"/>
<sequence length="371" mass="41533">MAKYFLVAGEASGDLHGANLIKAIKAKDPQADIQFYGGEKMQAQGGVLLKHYADMAFMGFTEVLMNLRTIFKNMDKCKNDIVAFAPDVLVLIDFPGFNLKIAEFAKKKGIKTCYYISPKVWAWNQKRVLKIKRIVDRMLCILPFEVDFYKEWGYAVDYVGNPLMDEIEAFKKDPHFADKHKINKPIIALLPGSRKQEIERLLPEMLKLVEHYPTYEFVISGAPSFEPSYYDQFINGKPIKLVFNNTYNLVASADAAIVASGTATLETALLKTPQIVVYKGGAISIAIARMVVKIRFISLVNLIVDRKIVTELIQQDFNLANTTEELDLILQGAGRKQMLDDYEALAQRVGPAGASERAANIIVRAALNISI</sequence>
<dbReference type="RefSeq" id="WP_330145961.1">
    <property type="nucleotide sequence ID" value="NZ_JAZDQU010000002.1"/>
</dbReference>
<dbReference type="PANTHER" id="PTHR30372:SF4">
    <property type="entry name" value="LIPID-A-DISACCHARIDE SYNTHASE, MITOCHONDRIAL-RELATED"/>
    <property type="match status" value="1"/>
</dbReference>
<evidence type="ECO:0000256" key="9">
    <source>
        <dbReference type="ARBA" id="ARBA00048975"/>
    </source>
</evidence>
<dbReference type="SUPFAM" id="SSF53756">
    <property type="entry name" value="UDP-Glycosyltransferase/glycogen phosphorylase"/>
    <property type="match status" value="1"/>
</dbReference>
<dbReference type="PANTHER" id="PTHR30372">
    <property type="entry name" value="LIPID-A-DISACCHARIDE SYNTHASE"/>
    <property type="match status" value="1"/>
</dbReference>
<keyword evidence="4" id="KW-0444">Lipid biosynthesis</keyword>
<dbReference type="EMBL" id="JAZDQU010000002">
    <property type="protein sequence ID" value="MEE1885057.1"/>
    <property type="molecule type" value="Genomic_DNA"/>
</dbReference>
<dbReference type="EC" id="2.4.1.182" evidence="2 10"/>
<evidence type="ECO:0000256" key="4">
    <source>
        <dbReference type="ARBA" id="ARBA00022516"/>
    </source>
</evidence>
<dbReference type="NCBIfam" id="TIGR00215">
    <property type="entry name" value="lpxB"/>
    <property type="match status" value="1"/>
</dbReference>
<keyword evidence="8" id="KW-0443">Lipid metabolism</keyword>
<dbReference type="Proteomes" id="UP001337681">
    <property type="component" value="Unassembled WGS sequence"/>
</dbReference>